<reference evidence="2" key="1">
    <citation type="submission" date="2022-10" db="EMBL/GenBank/DDBJ databases">
        <title>Genome assembly of Pristionchus species.</title>
        <authorList>
            <person name="Yoshida K."/>
            <person name="Sommer R.J."/>
        </authorList>
    </citation>
    <scope>NUCLEOTIDE SEQUENCE [LARGE SCALE GENOMIC DNA]</scope>
    <source>
        <strain evidence="2">RS5460</strain>
    </source>
</reference>
<keyword evidence="2" id="KW-1185">Reference proteome</keyword>
<sequence>WWRVDVYKHDKYNLNIFFQGFWSGLHTFIRSLDDVQSIYVESEFVLHDYVEIRIKYPNSNFPPMSVAE</sequence>
<dbReference type="Proteomes" id="UP001328107">
    <property type="component" value="Unassembled WGS sequence"/>
</dbReference>
<feature type="non-terminal residue" evidence="1">
    <location>
        <position position="68"/>
    </location>
</feature>
<proteinExistence type="predicted"/>
<protein>
    <submittedName>
        <fullName evidence="1">Uncharacterized protein</fullName>
    </submittedName>
</protein>
<comment type="caution">
    <text evidence="1">The sequence shown here is derived from an EMBL/GenBank/DDBJ whole genome shotgun (WGS) entry which is preliminary data.</text>
</comment>
<gene>
    <name evidence="1" type="ORF">PMAYCL1PPCAC_08554</name>
</gene>
<evidence type="ECO:0000313" key="2">
    <source>
        <dbReference type="Proteomes" id="UP001328107"/>
    </source>
</evidence>
<name>A0AAN5CD76_9BILA</name>
<dbReference type="EMBL" id="BTRK01000002">
    <property type="protein sequence ID" value="GMR38359.1"/>
    <property type="molecule type" value="Genomic_DNA"/>
</dbReference>
<feature type="non-terminal residue" evidence="1">
    <location>
        <position position="1"/>
    </location>
</feature>
<dbReference type="AlphaFoldDB" id="A0AAN5CD76"/>
<accession>A0AAN5CD76</accession>
<evidence type="ECO:0000313" key="1">
    <source>
        <dbReference type="EMBL" id="GMR38359.1"/>
    </source>
</evidence>
<organism evidence="1 2">
    <name type="scientific">Pristionchus mayeri</name>
    <dbReference type="NCBI Taxonomy" id="1317129"/>
    <lineage>
        <taxon>Eukaryota</taxon>
        <taxon>Metazoa</taxon>
        <taxon>Ecdysozoa</taxon>
        <taxon>Nematoda</taxon>
        <taxon>Chromadorea</taxon>
        <taxon>Rhabditida</taxon>
        <taxon>Rhabditina</taxon>
        <taxon>Diplogasteromorpha</taxon>
        <taxon>Diplogasteroidea</taxon>
        <taxon>Neodiplogasteridae</taxon>
        <taxon>Pristionchus</taxon>
    </lineage>
</organism>